<dbReference type="AlphaFoldDB" id="A0AAN6RE78"/>
<dbReference type="InterPro" id="IPR010730">
    <property type="entry name" value="HET"/>
</dbReference>
<dbReference type="Pfam" id="PF06985">
    <property type="entry name" value="HET"/>
    <property type="match status" value="1"/>
</dbReference>
<feature type="domain" description="Heterokaryon incompatibility" evidence="2">
    <location>
        <begin position="21"/>
        <end position="110"/>
    </location>
</feature>
<evidence type="ECO:0000259" key="2">
    <source>
        <dbReference type="Pfam" id="PF06985"/>
    </source>
</evidence>
<dbReference type="PANTHER" id="PTHR10622">
    <property type="entry name" value="HET DOMAIN-CONTAINING PROTEIN"/>
    <property type="match status" value="1"/>
</dbReference>
<evidence type="ECO:0000259" key="3">
    <source>
        <dbReference type="Pfam" id="PF26640"/>
    </source>
</evidence>
<accession>A0AAN6RE78</accession>
<proteinExistence type="predicted"/>
<dbReference type="PANTHER" id="PTHR10622:SF10">
    <property type="entry name" value="HET DOMAIN-CONTAINING PROTEIN"/>
    <property type="match status" value="1"/>
</dbReference>
<organism evidence="4 5">
    <name type="scientific">Pseudopithomyces chartarum</name>
    <dbReference type="NCBI Taxonomy" id="1892770"/>
    <lineage>
        <taxon>Eukaryota</taxon>
        <taxon>Fungi</taxon>
        <taxon>Dikarya</taxon>
        <taxon>Ascomycota</taxon>
        <taxon>Pezizomycotina</taxon>
        <taxon>Dothideomycetes</taxon>
        <taxon>Pleosporomycetidae</taxon>
        <taxon>Pleosporales</taxon>
        <taxon>Massarineae</taxon>
        <taxon>Didymosphaeriaceae</taxon>
        <taxon>Pseudopithomyces</taxon>
    </lineage>
</organism>
<dbReference type="InterPro" id="IPR058525">
    <property type="entry name" value="DUF8212"/>
</dbReference>
<sequence length="702" mass="80154">MRLLNCHTLQLEQYLGDIPPYAILSHRWLEADAEPTYQDLQKGIATHKKGFHKIQLASTQALRDHIPYLWADTVCIDKTNHVEFSEAINSMYRYYAHAQVCFAYLADVQDMSQFNSSIWFARAWTLQELLAPPEVIFYSQAWELLGARTDPAMYPDLWAATGIGSSIVFVSFNPKDWLVAQRMSWASRRTATRVEDTAYCMLGMFQVSMPLLYGEGDNAFRRLQEEIMRTSDDRSLFAWESGENTRGSFHGLIARHPSSFASWIDGQKAFLQEGPGWIRQIPWHTYDWRPPTSTWIKEAATPWSLTNLGIQISLPLAQIRNIPNTYFALLGYDGYEEHRQSPAIIVFRTGNNRFSRIFAGTLLFPHEAWSRTVMLFWGMDPDSWIQTKLPEYNIEQMIIQEQTMFSRDVLLKKEHLLNDLQMEMAGFSIQRLYSVEDESSKELPKYYSKTGAPILSITHYSHAKHSVAVVLCVDREARAALYPAEVELDPDAPLRAIFDADRDLEDETFDYGDPEELILRSKDDFDIFLRFSAYTINENMMQSSAEVLMSSFHSRWSYEPPYTVMMQVTDVAKWSQILGQRTVLMLNKLPTYLEVIASSIRVFNSPLVRGLFTKHPAIATSAVGLAISGVRPSAGWLEDFFTRGIKKSALVLSPSVGTLFTRSSDGTSGEVRKRTEHQESEEIGSNGIQGLDLDYDPHLAYG</sequence>
<dbReference type="Pfam" id="PF26640">
    <property type="entry name" value="DUF8212"/>
    <property type="match status" value="1"/>
</dbReference>
<feature type="region of interest" description="Disordered" evidence="1">
    <location>
        <begin position="663"/>
        <end position="691"/>
    </location>
</feature>
<protein>
    <recommendedName>
        <fullName evidence="6">Heterokaryon incompatibility domain-containing protein</fullName>
    </recommendedName>
</protein>
<comment type="caution">
    <text evidence="4">The sequence shown here is derived from an EMBL/GenBank/DDBJ whole genome shotgun (WGS) entry which is preliminary data.</text>
</comment>
<name>A0AAN6RE78_9PLEO</name>
<evidence type="ECO:0000256" key="1">
    <source>
        <dbReference type="SAM" id="MobiDB-lite"/>
    </source>
</evidence>
<evidence type="ECO:0000313" key="5">
    <source>
        <dbReference type="Proteomes" id="UP001280581"/>
    </source>
</evidence>
<gene>
    <name evidence="4" type="ORF">GRF29_106g717750</name>
</gene>
<dbReference type="EMBL" id="WVTA01000010">
    <property type="protein sequence ID" value="KAK3203824.1"/>
    <property type="molecule type" value="Genomic_DNA"/>
</dbReference>
<evidence type="ECO:0000313" key="4">
    <source>
        <dbReference type="EMBL" id="KAK3203824.1"/>
    </source>
</evidence>
<feature type="domain" description="DUF8212" evidence="3">
    <location>
        <begin position="218"/>
        <end position="244"/>
    </location>
</feature>
<keyword evidence="5" id="KW-1185">Reference proteome</keyword>
<reference evidence="4 5" key="1">
    <citation type="submission" date="2021-02" db="EMBL/GenBank/DDBJ databases">
        <title>Genome assembly of Pseudopithomyces chartarum.</title>
        <authorList>
            <person name="Jauregui R."/>
            <person name="Singh J."/>
            <person name="Voisey C."/>
        </authorList>
    </citation>
    <scope>NUCLEOTIDE SEQUENCE [LARGE SCALE GENOMIC DNA]</scope>
    <source>
        <strain evidence="4 5">AGR01</strain>
    </source>
</reference>
<feature type="compositionally biased region" description="Basic and acidic residues" evidence="1">
    <location>
        <begin position="670"/>
        <end position="680"/>
    </location>
</feature>
<evidence type="ECO:0008006" key="6">
    <source>
        <dbReference type="Google" id="ProtNLM"/>
    </source>
</evidence>
<dbReference type="Proteomes" id="UP001280581">
    <property type="component" value="Unassembled WGS sequence"/>
</dbReference>